<sequence length="344" mass="39487">MLWFDVDSNGLMEEVLEQQENTDDELDDEADHRKLSPHNAHVEEVLDALTTECFTSTTMLEMQQQRARTTREEQEAAANRTIEEQIAFEKARQFQLEQDALEEAARIEALELQRQEGERRDIERRELLLKQQLEENDEEEVKIKTLAYSHTREWTYLKPVLQAKVFHNLCVDHDLEYCTCTNRFKLQQESEDVFIPVPDARERSPPPNMDHRRTRQSNIIQKSHSTTWKPQPEWVTGGALTNDKLCDISWVKKIARPPVSPQLSPTRGNRSRRRRKNENQKDDATSSSGVQLPAISRISSSGTSIPTAIIRKRSTSPTAAQASAPPALKAQPDSPYQLPPRVLS</sequence>
<keyword evidence="1" id="KW-0175">Coiled coil</keyword>
<protein>
    <submittedName>
        <fullName evidence="3">Unnamed protein product</fullName>
    </submittedName>
</protein>
<feature type="region of interest" description="Disordered" evidence="2">
    <location>
        <begin position="198"/>
        <end position="234"/>
    </location>
</feature>
<evidence type="ECO:0000313" key="3">
    <source>
        <dbReference type="EMBL" id="GMF58447.1"/>
    </source>
</evidence>
<feature type="region of interest" description="Disordered" evidence="2">
    <location>
        <begin position="257"/>
        <end position="344"/>
    </location>
</feature>
<feature type="compositionally biased region" description="Polar residues" evidence="2">
    <location>
        <begin position="216"/>
        <end position="229"/>
    </location>
</feature>
<comment type="caution">
    <text evidence="3">The sequence shown here is derived from an EMBL/GenBank/DDBJ whole genome shotgun (WGS) entry which is preliminary data.</text>
</comment>
<reference evidence="3" key="1">
    <citation type="submission" date="2023-04" db="EMBL/GenBank/DDBJ databases">
        <title>Phytophthora fragariaefolia NBRC 109709.</title>
        <authorList>
            <person name="Ichikawa N."/>
            <person name="Sato H."/>
            <person name="Tonouchi N."/>
        </authorList>
    </citation>
    <scope>NUCLEOTIDE SEQUENCE</scope>
    <source>
        <strain evidence="3">NBRC 109709</strain>
    </source>
</reference>
<dbReference type="AlphaFoldDB" id="A0A9W7D502"/>
<organism evidence="3 4">
    <name type="scientific">Phytophthora fragariaefolia</name>
    <dbReference type="NCBI Taxonomy" id="1490495"/>
    <lineage>
        <taxon>Eukaryota</taxon>
        <taxon>Sar</taxon>
        <taxon>Stramenopiles</taxon>
        <taxon>Oomycota</taxon>
        <taxon>Peronosporomycetes</taxon>
        <taxon>Peronosporales</taxon>
        <taxon>Peronosporaceae</taxon>
        <taxon>Phytophthora</taxon>
    </lineage>
</organism>
<feature type="compositionally biased region" description="Polar residues" evidence="2">
    <location>
        <begin position="297"/>
        <end position="306"/>
    </location>
</feature>
<feature type="compositionally biased region" description="Low complexity" evidence="2">
    <location>
        <begin position="315"/>
        <end position="332"/>
    </location>
</feature>
<dbReference type="Proteomes" id="UP001165121">
    <property type="component" value="Unassembled WGS sequence"/>
</dbReference>
<gene>
    <name evidence="3" type="ORF">Pfra01_002510300</name>
</gene>
<accession>A0A9W7D502</accession>
<evidence type="ECO:0000256" key="2">
    <source>
        <dbReference type="SAM" id="MobiDB-lite"/>
    </source>
</evidence>
<keyword evidence="4" id="KW-1185">Reference proteome</keyword>
<dbReference type="OrthoDB" id="168151at2759"/>
<evidence type="ECO:0000313" key="4">
    <source>
        <dbReference type="Proteomes" id="UP001165121"/>
    </source>
</evidence>
<evidence type="ECO:0000256" key="1">
    <source>
        <dbReference type="SAM" id="Coils"/>
    </source>
</evidence>
<name>A0A9W7D502_9STRA</name>
<dbReference type="EMBL" id="BSXT01004660">
    <property type="protein sequence ID" value="GMF58447.1"/>
    <property type="molecule type" value="Genomic_DNA"/>
</dbReference>
<proteinExistence type="predicted"/>
<feature type="coiled-coil region" evidence="1">
    <location>
        <begin position="60"/>
        <end position="142"/>
    </location>
</feature>